<dbReference type="Proteomes" id="UP000294919">
    <property type="component" value="Unassembled WGS sequence"/>
</dbReference>
<evidence type="ECO:0000313" key="5">
    <source>
        <dbReference type="EMBL" id="TCO70720.1"/>
    </source>
</evidence>
<feature type="coiled-coil region" evidence="4">
    <location>
        <begin position="417"/>
        <end position="444"/>
    </location>
</feature>
<evidence type="ECO:0000256" key="2">
    <source>
        <dbReference type="ARBA" id="ARBA00022448"/>
    </source>
</evidence>
<organism evidence="5 6">
    <name type="scientific">Marinisporobacter balticus</name>
    <dbReference type="NCBI Taxonomy" id="2018667"/>
    <lineage>
        <taxon>Bacteria</taxon>
        <taxon>Bacillati</taxon>
        <taxon>Bacillota</taxon>
        <taxon>Clostridia</taxon>
        <taxon>Peptostreptococcales</taxon>
        <taxon>Thermotaleaceae</taxon>
        <taxon>Marinisporobacter</taxon>
    </lineage>
</organism>
<accession>A0A4V6NP92</accession>
<gene>
    <name evidence="5" type="ORF">EV214_1247</name>
</gene>
<dbReference type="Pfam" id="PF01547">
    <property type="entry name" value="SBP_bac_1"/>
    <property type="match status" value="1"/>
</dbReference>
<dbReference type="GO" id="GO:0042956">
    <property type="term" value="P:maltodextrin transmembrane transport"/>
    <property type="evidence" value="ECO:0007669"/>
    <property type="project" value="TreeGrafter"/>
</dbReference>
<dbReference type="PANTHER" id="PTHR30061">
    <property type="entry name" value="MALTOSE-BINDING PERIPLASMIC PROTEIN"/>
    <property type="match status" value="1"/>
</dbReference>
<sequence length="450" mass="52052">MKRVGFCTFFLCLLLCTFIIFGPFYFIENRVSNRTDDTKEEGFKGVITLWDYPYFDIKSGTRYGWILSKIKVFERENPGVYIELKPLNVKTGIFELETAIKTQTYPDIAPVGSDYSIIHQKVLMPIDEYLNKKELADYKKQALDAVQFEGKTWGFPWMMTTYTLFLNKDLFNEKGVSFPKDGDWTYDEFVKKMKKLTYDQDNDGKMDVYGFNSFMGVNDYNTWGILLSDGAKIFDEKNLSYAFNDKRAISGLKKLADLKLVHKVTPNNFGENSEQEAWESFYKEKKVAVYPTGTWAVNALNKLRNEGAGFEFTVANYPIGAMGKSVAICKNTSAYGIFRQEDKKKLEMCVKFLKFVSAEVYQKELDRLGVFPVKKSVGEIYKKDPIMSNIEKNLETTQNIPQHPNWIKIDGILQSQFRQVLLENKSLKDALKDAEKKIKTYNEVVKKMDR</sequence>
<dbReference type="CDD" id="cd13585">
    <property type="entry name" value="PBP2_TMBP_like"/>
    <property type="match status" value="1"/>
</dbReference>
<keyword evidence="4" id="KW-0175">Coiled coil</keyword>
<proteinExistence type="inferred from homology"/>
<evidence type="ECO:0000313" key="6">
    <source>
        <dbReference type="Proteomes" id="UP000294919"/>
    </source>
</evidence>
<dbReference type="SUPFAM" id="SSF53850">
    <property type="entry name" value="Periplasmic binding protein-like II"/>
    <property type="match status" value="1"/>
</dbReference>
<keyword evidence="6" id="KW-1185">Reference proteome</keyword>
<comment type="similarity">
    <text evidence="1">Belongs to the bacterial solute-binding protein 1 family.</text>
</comment>
<dbReference type="AlphaFoldDB" id="A0A4V6NP92"/>
<evidence type="ECO:0000256" key="3">
    <source>
        <dbReference type="ARBA" id="ARBA00022729"/>
    </source>
</evidence>
<evidence type="ECO:0000256" key="1">
    <source>
        <dbReference type="ARBA" id="ARBA00008520"/>
    </source>
</evidence>
<protein>
    <submittedName>
        <fullName evidence="5">Carbohydrate ABC transporter substrate-binding protein (CUT1 family)</fullName>
    </submittedName>
</protein>
<dbReference type="EMBL" id="SLWV01000024">
    <property type="protein sequence ID" value="TCO70720.1"/>
    <property type="molecule type" value="Genomic_DNA"/>
</dbReference>
<dbReference type="GO" id="GO:0055052">
    <property type="term" value="C:ATP-binding cassette (ABC) transporter complex, substrate-binding subunit-containing"/>
    <property type="evidence" value="ECO:0007669"/>
    <property type="project" value="TreeGrafter"/>
</dbReference>
<dbReference type="OrthoDB" id="9766758at2"/>
<dbReference type="GO" id="GO:1901982">
    <property type="term" value="F:maltose binding"/>
    <property type="evidence" value="ECO:0007669"/>
    <property type="project" value="TreeGrafter"/>
</dbReference>
<reference evidence="5 6" key="1">
    <citation type="submission" date="2019-03" db="EMBL/GenBank/DDBJ databases">
        <title>Genomic Encyclopedia of Type Strains, Phase IV (KMG-IV): sequencing the most valuable type-strain genomes for metagenomic binning, comparative biology and taxonomic classification.</title>
        <authorList>
            <person name="Goeker M."/>
        </authorList>
    </citation>
    <scope>NUCLEOTIDE SEQUENCE [LARGE SCALE GENOMIC DNA]</scope>
    <source>
        <strain evidence="5 6">DSM 102940</strain>
    </source>
</reference>
<dbReference type="RefSeq" id="WP_132246861.1">
    <property type="nucleotide sequence ID" value="NZ_SLWV01000024.1"/>
</dbReference>
<dbReference type="Gene3D" id="3.40.190.10">
    <property type="entry name" value="Periplasmic binding protein-like II"/>
    <property type="match status" value="1"/>
</dbReference>
<keyword evidence="3" id="KW-0732">Signal</keyword>
<comment type="caution">
    <text evidence="5">The sequence shown here is derived from an EMBL/GenBank/DDBJ whole genome shotgun (WGS) entry which is preliminary data.</text>
</comment>
<dbReference type="PANTHER" id="PTHR30061:SF50">
    <property type="entry name" value="MALTOSE_MALTODEXTRIN-BINDING PERIPLASMIC PROTEIN"/>
    <property type="match status" value="1"/>
</dbReference>
<dbReference type="GO" id="GO:0015768">
    <property type="term" value="P:maltose transport"/>
    <property type="evidence" value="ECO:0007669"/>
    <property type="project" value="TreeGrafter"/>
</dbReference>
<name>A0A4V6NP92_9FIRM</name>
<evidence type="ECO:0000256" key="4">
    <source>
        <dbReference type="SAM" id="Coils"/>
    </source>
</evidence>
<dbReference type="InterPro" id="IPR006059">
    <property type="entry name" value="SBP"/>
</dbReference>
<keyword evidence="2" id="KW-0813">Transport</keyword>